<accession>A0ABY7DKK5</accession>
<keyword evidence="1" id="KW-0472">Membrane</keyword>
<evidence type="ECO:0000256" key="2">
    <source>
        <dbReference type="SAM" id="SignalP"/>
    </source>
</evidence>
<feature type="chain" id="PRO_5045897593" description="Ig-like domain-containing protein" evidence="2">
    <location>
        <begin position="21"/>
        <end position="210"/>
    </location>
</feature>
<gene>
    <name evidence="3" type="ORF">MAR_022257</name>
</gene>
<feature type="transmembrane region" description="Helical" evidence="1">
    <location>
        <begin position="129"/>
        <end position="150"/>
    </location>
</feature>
<dbReference type="InterPro" id="IPR036179">
    <property type="entry name" value="Ig-like_dom_sf"/>
</dbReference>
<dbReference type="InterPro" id="IPR013783">
    <property type="entry name" value="Ig-like_fold"/>
</dbReference>
<dbReference type="SUPFAM" id="SSF48726">
    <property type="entry name" value="Immunoglobulin"/>
    <property type="match status" value="1"/>
</dbReference>
<evidence type="ECO:0008006" key="5">
    <source>
        <dbReference type="Google" id="ProtNLM"/>
    </source>
</evidence>
<protein>
    <recommendedName>
        <fullName evidence="5">Ig-like domain-containing protein</fullName>
    </recommendedName>
</protein>
<evidence type="ECO:0000313" key="4">
    <source>
        <dbReference type="Proteomes" id="UP001164746"/>
    </source>
</evidence>
<feature type="signal peptide" evidence="2">
    <location>
        <begin position="1"/>
        <end position="20"/>
    </location>
</feature>
<dbReference type="Proteomes" id="UP001164746">
    <property type="component" value="Chromosome 3"/>
</dbReference>
<dbReference type="Gene3D" id="2.60.40.10">
    <property type="entry name" value="Immunoglobulins"/>
    <property type="match status" value="1"/>
</dbReference>
<dbReference type="EMBL" id="CP111014">
    <property type="protein sequence ID" value="WAQ97884.1"/>
    <property type="molecule type" value="Genomic_DNA"/>
</dbReference>
<sequence>MAVGKLFTAIVCLGLGMALGTELQIEYYEPAHIDCDHTAYNFTSDKTIMEQYWLLPNGNIIQSSSNKSDNHIVMYQNFSITINKISDQDFGYYYCLLVRSDYSVDRIVHGLNTDGPYYGDLLKKYTHKAMIGGIAAGTLFVVLAGCCVVWQFHYHRRARRNEAVDELDKTINGYDLKAYDNVGLEVEANGEAPLSVAAQGVNEKTEDDKF</sequence>
<keyword evidence="1" id="KW-0812">Transmembrane</keyword>
<keyword evidence="4" id="KW-1185">Reference proteome</keyword>
<evidence type="ECO:0000256" key="1">
    <source>
        <dbReference type="SAM" id="Phobius"/>
    </source>
</evidence>
<organism evidence="3 4">
    <name type="scientific">Mya arenaria</name>
    <name type="common">Soft-shell clam</name>
    <dbReference type="NCBI Taxonomy" id="6604"/>
    <lineage>
        <taxon>Eukaryota</taxon>
        <taxon>Metazoa</taxon>
        <taxon>Spiralia</taxon>
        <taxon>Lophotrochozoa</taxon>
        <taxon>Mollusca</taxon>
        <taxon>Bivalvia</taxon>
        <taxon>Autobranchia</taxon>
        <taxon>Heteroconchia</taxon>
        <taxon>Euheterodonta</taxon>
        <taxon>Imparidentia</taxon>
        <taxon>Neoheterodontei</taxon>
        <taxon>Myida</taxon>
        <taxon>Myoidea</taxon>
        <taxon>Myidae</taxon>
        <taxon>Mya</taxon>
    </lineage>
</organism>
<keyword evidence="1" id="KW-1133">Transmembrane helix</keyword>
<proteinExistence type="predicted"/>
<keyword evidence="2" id="KW-0732">Signal</keyword>
<reference evidence="3" key="1">
    <citation type="submission" date="2022-11" db="EMBL/GenBank/DDBJ databases">
        <title>Centuries of genome instability and evolution in soft-shell clam transmissible cancer (bioRxiv).</title>
        <authorList>
            <person name="Hart S.F.M."/>
            <person name="Yonemitsu M.A."/>
            <person name="Giersch R.M."/>
            <person name="Beal B.F."/>
            <person name="Arriagada G."/>
            <person name="Davis B.W."/>
            <person name="Ostrander E.A."/>
            <person name="Goff S.P."/>
            <person name="Metzger M.J."/>
        </authorList>
    </citation>
    <scope>NUCLEOTIDE SEQUENCE</scope>
    <source>
        <strain evidence="3">MELC-2E11</strain>
        <tissue evidence="3">Siphon/mantle</tissue>
    </source>
</reference>
<name>A0ABY7DKK5_MYAAR</name>
<evidence type="ECO:0000313" key="3">
    <source>
        <dbReference type="EMBL" id="WAQ97884.1"/>
    </source>
</evidence>